<dbReference type="PANTHER" id="PTHR11360:SF284">
    <property type="entry name" value="EG:103B4.3 PROTEIN-RELATED"/>
    <property type="match status" value="1"/>
</dbReference>
<dbReference type="InterPro" id="IPR011701">
    <property type="entry name" value="MFS"/>
</dbReference>
<dbReference type="SUPFAM" id="SSF103473">
    <property type="entry name" value="MFS general substrate transporter"/>
    <property type="match status" value="1"/>
</dbReference>
<evidence type="ECO:0000259" key="5">
    <source>
        <dbReference type="PROSITE" id="PS50850"/>
    </source>
</evidence>
<name>A0A562E412_9GAMM</name>
<dbReference type="Proteomes" id="UP000321583">
    <property type="component" value="Unassembled WGS sequence"/>
</dbReference>
<accession>A0A562E412</accession>
<feature type="transmembrane region" description="Helical" evidence="4">
    <location>
        <begin position="113"/>
        <end position="137"/>
    </location>
</feature>
<feature type="transmembrane region" description="Helical" evidence="4">
    <location>
        <begin position="230"/>
        <end position="252"/>
    </location>
</feature>
<gene>
    <name evidence="6" type="ORF">L613_001200000260</name>
</gene>
<dbReference type="PROSITE" id="PS50850">
    <property type="entry name" value="MFS"/>
    <property type="match status" value="1"/>
</dbReference>
<keyword evidence="7" id="KW-1185">Reference proteome</keyword>
<protein>
    <submittedName>
        <fullName evidence="6">Putative MFS family arabinose efflux permease</fullName>
    </submittedName>
</protein>
<feature type="transmembrane region" description="Helical" evidence="4">
    <location>
        <begin position="20"/>
        <end position="40"/>
    </location>
</feature>
<comment type="caution">
    <text evidence="6">The sequence shown here is derived from an EMBL/GenBank/DDBJ whole genome shotgun (WGS) entry which is preliminary data.</text>
</comment>
<reference evidence="6 7" key="1">
    <citation type="submission" date="2019-07" db="EMBL/GenBank/DDBJ databases">
        <title>Genome sequencing of lignin-degrading bacterial isolates.</title>
        <authorList>
            <person name="Gladden J."/>
        </authorList>
    </citation>
    <scope>NUCLEOTIDE SEQUENCE [LARGE SCALE GENOMIC DNA]</scope>
    <source>
        <strain evidence="6 7">J19</strain>
    </source>
</reference>
<evidence type="ECO:0000313" key="7">
    <source>
        <dbReference type="Proteomes" id="UP000321583"/>
    </source>
</evidence>
<organism evidence="6 7">
    <name type="scientific">Pseudoxanthomonas taiwanensis J19</name>
    <dbReference type="NCBI Taxonomy" id="935569"/>
    <lineage>
        <taxon>Bacteria</taxon>
        <taxon>Pseudomonadati</taxon>
        <taxon>Pseudomonadota</taxon>
        <taxon>Gammaproteobacteria</taxon>
        <taxon>Lysobacterales</taxon>
        <taxon>Lysobacteraceae</taxon>
        <taxon>Pseudoxanthomonas</taxon>
    </lineage>
</organism>
<dbReference type="InterPro" id="IPR036259">
    <property type="entry name" value="MFS_trans_sf"/>
</dbReference>
<feature type="transmembrane region" description="Helical" evidence="4">
    <location>
        <begin position="350"/>
        <end position="372"/>
    </location>
</feature>
<feature type="transmembrane region" description="Helical" evidence="4">
    <location>
        <begin position="179"/>
        <end position="197"/>
    </location>
</feature>
<keyword evidence="1 4" id="KW-0812">Transmembrane</keyword>
<evidence type="ECO:0000256" key="1">
    <source>
        <dbReference type="ARBA" id="ARBA00022692"/>
    </source>
</evidence>
<dbReference type="EMBL" id="VLJS01000024">
    <property type="protein sequence ID" value="TWH16561.1"/>
    <property type="molecule type" value="Genomic_DNA"/>
</dbReference>
<dbReference type="Gene3D" id="1.20.1250.20">
    <property type="entry name" value="MFS general substrate transporter like domains"/>
    <property type="match status" value="1"/>
</dbReference>
<feature type="transmembrane region" description="Helical" evidence="4">
    <location>
        <begin position="149"/>
        <end position="167"/>
    </location>
</feature>
<evidence type="ECO:0000313" key="6">
    <source>
        <dbReference type="EMBL" id="TWH16561.1"/>
    </source>
</evidence>
<dbReference type="InterPro" id="IPR050327">
    <property type="entry name" value="Proton-linked_MCT"/>
</dbReference>
<feature type="transmembrane region" description="Helical" evidence="4">
    <location>
        <begin position="319"/>
        <end position="338"/>
    </location>
</feature>
<dbReference type="Pfam" id="PF07690">
    <property type="entry name" value="MFS_1"/>
    <property type="match status" value="1"/>
</dbReference>
<evidence type="ECO:0000256" key="2">
    <source>
        <dbReference type="ARBA" id="ARBA00022989"/>
    </source>
</evidence>
<feature type="transmembrane region" description="Helical" evidence="4">
    <location>
        <begin position="384"/>
        <end position="402"/>
    </location>
</feature>
<dbReference type="RefSeq" id="WP_232210967.1">
    <property type="nucleotide sequence ID" value="NZ_VLJS01000024.1"/>
</dbReference>
<evidence type="ECO:0000256" key="3">
    <source>
        <dbReference type="ARBA" id="ARBA00023136"/>
    </source>
</evidence>
<feature type="transmembrane region" description="Helical" evidence="4">
    <location>
        <begin position="264"/>
        <end position="287"/>
    </location>
</feature>
<dbReference type="CDD" id="cd17355">
    <property type="entry name" value="MFS_YcxA_like"/>
    <property type="match status" value="1"/>
</dbReference>
<keyword evidence="2 4" id="KW-1133">Transmembrane helix</keyword>
<proteinExistence type="predicted"/>
<feature type="domain" description="Major facilitator superfamily (MFS) profile" evidence="5">
    <location>
        <begin position="22"/>
        <end position="409"/>
    </location>
</feature>
<dbReference type="AlphaFoldDB" id="A0A562E412"/>
<dbReference type="InterPro" id="IPR020846">
    <property type="entry name" value="MFS_dom"/>
</dbReference>
<sequence length="418" mass="43174">MTSRILEDSMTACEPGPGRARVWMVVVAAGAVMGLALGLRHVQGLFLLPVTGTRGWSRELFGLALAVQNLVWGLAQPLAGMVADRHGSGRVVASGVVLYVLGLYGMTRATTAAGFVLAAGVVTGLALAGTAFGVVYAAVSRQVPGERRAWAVGMAGALGGLGQFLLVPATQGLIEGLGWQGALLAGAAAFALVLPLARVLREPRPAAGAQSAPPQALGEALREACGHRGFWLLNLGFLACGFQLAFIANHLPAYLADRGLAPEAAVAALATIALANVAGIYACGVLGGRYRPKYLLAGIYLARSVAIALFVLLPPGPWTLYPFAAVMGLMWLGTVPLTNGVLSGVFGLRYLGTLFGLVFIGHQLGSFLGVWMGGRVFEATGSYVLVWLLAIALGVLAAALHWPIDDRPLLRSPAPAAA</sequence>
<evidence type="ECO:0000256" key="4">
    <source>
        <dbReference type="SAM" id="Phobius"/>
    </source>
</evidence>
<feature type="transmembrane region" description="Helical" evidence="4">
    <location>
        <begin position="91"/>
        <end position="107"/>
    </location>
</feature>
<dbReference type="GO" id="GO:0022857">
    <property type="term" value="F:transmembrane transporter activity"/>
    <property type="evidence" value="ECO:0007669"/>
    <property type="project" value="InterPro"/>
</dbReference>
<feature type="transmembrane region" description="Helical" evidence="4">
    <location>
        <begin position="294"/>
        <end position="313"/>
    </location>
</feature>
<dbReference type="PANTHER" id="PTHR11360">
    <property type="entry name" value="MONOCARBOXYLATE TRANSPORTER"/>
    <property type="match status" value="1"/>
</dbReference>
<keyword evidence="3 4" id="KW-0472">Membrane</keyword>
<feature type="transmembrane region" description="Helical" evidence="4">
    <location>
        <begin position="60"/>
        <end position="79"/>
    </location>
</feature>